<organism evidence="3 4">
    <name type="scientific">Ranitomeya imitator</name>
    <name type="common">mimic poison frog</name>
    <dbReference type="NCBI Taxonomy" id="111125"/>
    <lineage>
        <taxon>Eukaryota</taxon>
        <taxon>Metazoa</taxon>
        <taxon>Chordata</taxon>
        <taxon>Craniata</taxon>
        <taxon>Vertebrata</taxon>
        <taxon>Euteleostomi</taxon>
        <taxon>Amphibia</taxon>
        <taxon>Batrachia</taxon>
        <taxon>Anura</taxon>
        <taxon>Neobatrachia</taxon>
        <taxon>Hyloidea</taxon>
        <taxon>Dendrobatidae</taxon>
        <taxon>Dendrobatinae</taxon>
        <taxon>Ranitomeya</taxon>
    </lineage>
</organism>
<dbReference type="PANTHER" id="PTHR23022">
    <property type="entry name" value="TRANSPOSABLE ELEMENT-RELATED"/>
    <property type="match status" value="1"/>
</dbReference>
<proteinExistence type="predicted"/>
<feature type="domain" description="Transposase Tc1-like" evidence="1">
    <location>
        <begin position="379"/>
        <end position="444"/>
    </location>
</feature>
<dbReference type="InterPro" id="IPR057667">
    <property type="entry name" value="HTH_SB"/>
</dbReference>
<evidence type="ECO:0000313" key="4">
    <source>
        <dbReference type="Proteomes" id="UP001176940"/>
    </source>
</evidence>
<sequence>MVNMGKTKEHSKAIRDKIVEGHKAGKGYKTLSKELGLPVSTVGSIIRKWKAYGTTVSLQRPGQPLKVSSRAEARLVRRVKANPRTTRKELREDLMAVGTLVSVNTISNVLHRNGLRSRRARKVPLLSKRHVKARLQFAHDHLEDSETDWFKVLWSDETKIEIFGANHTRDVWRLDGTAYDPKNTIPTVKHGGGSIMLWGCFSAKGPGHLVRIHGKMDSTAYLEILAKNLRSSIKDLKMGRHFIFQQETTQSTQPRKPRPGSRGKKSRFFKVATFCFDDCFAHSWHSLDELQEVVTGNGFHFTARKKQLIKEKLVAIITLRNDGQSVRKIGKALKVSPSAVAKTIKCYKETRSHEDRPRKGRPRVNSASEDKFIRVTSLKNRRLTAAQIRDQVNVTQSSSSRHISTTTVKRRLCAAGLHGKIAARKPQLRTGNNQKRLVWAKEHKEWTIDQWKSVLWSDESKFEIFGSNHHVFVRHRKGERMDSTCLVPTMKHGGGGVMDNDPKHTSRLCKGYLIKEESDGVLRQMTWPPQSPDLNPIEMVCGELDRRVKATSAKHLWDILQDCWKTIPGDYLLKLIKRMPRVCKAVIKAKATPGSRDPKDSPGAGRRAHCACHFEDGGAHRETRGASGELVLILWCARYNNIMIVCITRHGYLQRFASEQMMLCKGAGWHPLTVYSNSLLDHDEESSSCGSLFSRDRMSSSTPYPLKRKSMCEQVPGRSLLHKRAFDDLESHPAKCSKQNALHLLPSESSVSFNSDLISINLKSQKMLMDENNEDVDVDEIETDQVSKMKMEGNDMNIDDST</sequence>
<feature type="domain" description="Sleeping Beauty transposase HTH" evidence="2">
    <location>
        <begin position="4"/>
        <end position="55"/>
    </location>
</feature>
<dbReference type="PANTHER" id="PTHR23022:SF135">
    <property type="entry name" value="SI:DKEY-77F5.3"/>
    <property type="match status" value="1"/>
</dbReference>
<comment type="caution">
    <text evidence="3">The sequence shown here is derived from an EMBL/GenBank/DDBJ whole genome shotgun (WGS) entry which is preliminary data.</text>
</comment>
<dbReference type="Pfam" id="PF13384">
    <property type="entry name" value="HTH_23"/>
    <property type="match status" value="1"/>
</dbReference>
<dbReference type="InterPro" id="IPR052338">
    <property type="entry name" value="Transposase_5"/>
</dbReference>
<feature type="domain" description="Transposase Tc1-like" evidence="1">
    <location>
        <begin position="73"/>
        <end position="142"/>
    </location>
</feature>
<dbReference type="Pfam" id="PF25787">
    <property type="entry name" value="HTH_SB"/>
    <property type="match status" value="1"/>
</dbReference>
<dbReference type="EMBL" id="CAUEEQ010038567">
    <property type="protein sequence ID" value="CAJ0954523.1"/>
    <property type="molecule type" value="Genomic_DNA"/>
</dbReference>
<dbReference type="InterPro" id="IPR036388">
    <property type="entry name" value="WH-like_DNA-bd_sf"/>
</dbReference>
<dbReference type="InterPro" id="IPR002492">
    <property type="entry name" value="Transposase_Tc1-like"/>
</dbReference>
<evidence type="ECO:0000313" key="3">
    <source>
        <dbReference type="EMBL" id="CAJ0954523.1"/>
    </source>
</evidence>
<name>A0ABN9M1S8_9NEOB</name>
<dbReference type="Gene3D" id="1.10.10.10">
    <property type="entry name" value="Winged helix-like DNA-binding domain superfamily/Winged helix DNA-binding domain"/>
    <property type="match status" value="2"/>
</dbReference>
<evidence type="ECO:0008006" key="5">
    <source>
        <dbReference type="Google" id="ProtNLM"/>
    </source>
</evidence>
<reference evidence="3" key="1">
    <citation type="submission" date="2023-07" db="EMBL/GenBank/DDBJ databases">
        <authorList>
            <person name="Stuckert A."/>
        </authorList>
    </citation>
    <scope>NUCLEOTIDE SEQUENCE</scope>
</reference>
<dbReference type="Pfam" id="PF01498">
    <property type="entry name" value="HTH_Tnp_Tc3_2"/>
    <property type="match status" value="2"/>
</dbReference>
<accession>A0ABN9M1S8</accession>
<dbReference type="InterPro" id="IPR036397">
    <property type="entry name" value="RNaseH_sf"/>
</dbReference>
<keyword evidence="4" id="KW-1185">Reference proteome</keyword>
<dbReference type="Proteomes" id="UP001176940">
    <property type="component" value="Unassembled WGS sequence"/>
</dbReference>
<dbReference type="InterPro" id="IPR009057">
    <property type="entry name" value="Homeodomain-like_sf"/>
</dbReference>
<gene>
    <name evidence="3" type="ORF">RIMI_LOCUS14752552</name>
</gene>
<protein>
    <recommendedName>
        <fullName evidence="5">Transposase Tc1-like domain-containing protein</fullName>
    </recommendedName>
</protein>
<evidence type="ECO:0000259" key="1">
    <source>
        <dbReference type="Pfam" id="PF01498"/>
    </source>
</evidence>
<dbReference type="Gene3D" id="3.30.420.10">
    <property type="entry name" value="Ribonuclease H-like superfamily/Ribonuclease H"/>
    <property type="match status" value="3"/>
</dbReference>
<dbReference type="SUPFAM" id="SSF46689">
    <property type="entry name" value="Homeodomain-like"/>
    <property type="match status" value="2"/>
</dbReference>
<evidence type="ECO:0000259" key="2">
    <source>
        <dbReference type="Pfam" id="PF25787"/>
    </source>
</evidence>